<dbReference type="Proteomes" id="UP001189429">
    <property type="component" value="Unassembled WGS sequence"/>
</dbReference>
<protein>
    <recommendedName>
        <fullName evidence="3">Selenoprotein O</fullName>
    </recommendedName>
</protein>
<keyword evidence="2" id="KW-1185">Reference proteome</keyword>
<name>A0ABN9TLG8_9DINO</name>
<dbReference type="EMBL" id="CAUYUJ010014850">
    <property type="protein sequence ID" value="CAK0846840.1"/>
    <property type="molecule type" value="Genomic_DNA"/>
</dbReference>
<reference evidence="1" key="1">
    <citation type="submission" date="2023-10" db="EMBL/GenBank/DDBJ databases">
        <authorList>
            <person name="Chen Y."/>
            <person name="Shah S."/>
            <person name="Dougan E. K."/>
            <person name="Thang M."/>
            <person name="Chan C."/>
        </authorList>
    </citation>
    <scope>NUCLEOTIDE SEQUENCE [LARGE SCALE GENOMIC DNA]</scope>
</reference>
<evidence type="ECO:0008006" key="3">
    <source>
        <dbReference type="Google" id="ProtNLM"/>
    </source>
</evidence>
<gene>
    <name evidence="1" type="ORF">PCOR1329_LOCUS40230</name>
</gene>
<organism evidence="1 2">
    <name type="scientific">Prorocentrum cordatum</name>
    <dbReference type="NCBI Taxonomy" id="2364126"/>
    <lineage>
        <taxon>Eukaryota</taxon>
        <taxon>Sar</taxon>
        <taxon>Alveolata</taxon>
        <taxon>Dinophyceae</taxon>
        <taxon>Prorocentrales</taxon>
        <taxon>Prorocentraceae</taxon>
        <taxon>Prorocentrum</taxon>
    </lineage>
</organism>
<comment type="caution">
    <text evidence="1">The sequence shown here is derived from an EMBL/GenBank/DDBJ whole genome shotgun (WGS) entry which is preliminary data.</text>
</comment>
<accession>A0ABN9TLG8</accession>
<evidence type="ECO:0000313" key="1">
    <source>
        <dbReference type="EMBL" id="CAK0846840.1"/>
    </source>
</evidence>
<proteinExistence type="predicted"/>
<sequence>MGKWSEASKEEWATKEWTVADYEVPGFAEALTEALRPHVGQEADVREFENKVAKKMMQAAKKFNKDERRNSHGSPFKAQEFVEEFCDHCLGALSGVMYDKPWAGEVNYTGPLLALALYTFDGAKIFRRTVGPMIEKFIEEGIFKFREEERIQRVMEEAIDSAAVKETHKKKALKHLGIAYDEAHFKAPYSKVTGETPEMGHLKAFVKGWMADFAERAWDILENGVGQGVGSSRDEMVLFMTVLFQALADGKDPCLPHDLVSAAGAVPPSPWSYVAEVAEAVFREMDERAEQSRQKKAKLMAEGLWEEGPWSMGKNKK</sequence>
<evidence type="ECO:0000313" key="2">
    <source>
        <dbReference type="Proteomes" id="UP001189429"/>
    </source>
</evidence>